<evidence type="ECO:0000313" key="6">
    <source>
        <dbReference type="Proteomes" id="UP000799750"/>
    </source>
</evidence>
<keyword evidence="5" id="KW-0503">Monooxygenase</keyword>
<proteinExistence type="inferred from homology"/>
<organism evidence="5 6">
    <name type="scientific">Lophium mytilinum</name>
    <dbReference type="NCBI Taxonomy" id="390894"/>
    <lineage>
        <taxon>Eukaryota</taxon>
        <taxon>Fungi</taxon>
        <taxon>Dikarya</taxon>
        <taxon>Ascomycota</taxon>
        <taxon>Pezizomycotina</taxon>
        <taxon>Dothideomycetes</taxon>
        <taxon>Pleosporomycetidae</taxon>
        <taxon>Mytilinidiales</taxon>
        <taxon>Mytilinidiaceae</taxon>
        <taxon>Lophium</taxon>
    </lineage>
</organism>
<evidence type="ECO:0000256" key="4">
    <source>
        <dbReference type="ARBA" id="ARBA00023002"/>
    </source>
</evidence>
<evidence type="ECO:0000256" key="1">
    <source>
        <dbReference type="ARBA" id="ARBA00010139"/>
    </source>
</evidence>
<evidence type="ECO:0000256" key="3">
    <source>
        <dbReference type="ARBA" id="ARBA00022827"/>
    </source>
</evidence>
<dbReference type="InterPro" id="IPR020946">
    <property type="entry name" value="Flavin_mOase-like"/>
</dbReference>
<keyword evidence="4" id="KW-0560">Oxidoreductase</keyword>
<sequence length="616" mass="67852">MSQSQSRLGGILQHLTPSSSTAQIVVEDKADISAPSDAPEPPPLRTVWPPLELEDHAIDDVRPLRVVVVGGGITGIMASIFLPAKVPKIDLIVYERQSDVGGVWNANIYPGVRCDVPAHAYQATFDANIEWSEAYAQGVEIKQYWKKIVEKYDVAKYIHLNSRVKGAEWSEEKGKWLVGVQTSSGDSIDEADFLVTATGHFSDPRLPSYPGINEYKGHLRHSSNWDPNFDPTGKRIAVIGNGASGIQVLPPLQKVAAHIDHYARSRTWVAAPIGGEDLDQFVRDNIEQAKQSPEEYLAFRKALESRLFSRYGGFFAQSEKSAIAKAAITKLMANRLGDRNDLLDAIIPDFSPNCRRLTPGPGYLEALAAENVEYVPTPIERFTATGIVTTDGIQRNVDAVICSTGYDISFSVAFPIHAHGTDLQAAWRPGGNPGFPDSYLSFAAPNFPNLLLILGPNSTGPAGTLCHSVENQLTYTAKVLRKISSQGIRSMAPSQAAVTDFRAYCESFFPQTVLSQHCSSWANGGIKGGRIHGVWPGSATHVNQVRREPRWEDWEYTYINKQGNRFGWLGNGWSEKDVLAQDGVDALNTDLTPWLQKEAVEGKVELRGYHENWWDA</sequence>
<dbReference type="PANTHER" id="PTHR42877">
    <property type="entry name" value="L-ORNITHINE N(5)-MONOOXYGENASE-RELATED"/>
    <property type="match status" value="1"/>
</dbReference>
<comment type="similarity">
    <text evidence="1">Belongs to the FAD-binding monooxygenase family.</text>
</comment>
<keyword evidence="2" id="KW-0285">Flavoprotein</keyword>
<dbReference type="GO" id="GO:0004499">
    <property type="term" value="F:N,N-dimethylaniline monooxygenase activity"/>
    <property type="evidence" value="ECO:0007669"/>
    <property type="project" value="InterPro"/>
</dbReference>
<dbReference type="GO" id="GO:0050661">
    <property type="term" value="F:NADP binding"/>
    <property type="evidence" value="ECO:0007669"/>
    <property type="project" value="InterPro"/>
</dbReference>
<dbReference type="EMBL" id="MU004182">
    <property type="protein sequence ID" value="KAF2501700.1"/>
    <property type="molecule type" value="Genomic_DNA"/>
</dbReference>
<dbReference type="PANTHER" id="PTHR42877:SF6">
    <property type="entry name" value="MONOOXYGENASE, PUTATIVE (AFU_ORTHOLOGUE AFUA_3G15050)-RELATED"/>
    <property type="match status" value="1"/>
</dbReference>
<dbReference type="Proteomes" id="UP000799750">
    <property type="component" value="Unassembled WGS sequence"/>
</dbReference>
<dbReference type="Pfam" id="PF00743">
    <property type="entry name" value="FMO-like"/>
    <property type="match status" value="1"/>
</dbReference>
<keyword evidence="6" id="KW-1185">Reference proteome</keyword>
<dbReference type="OrthoDB" id="74360at2759"/>
<dbReference type="AlphaFoldDB" id="A0A6A6RD82"/>
<dbReference type="InterPro" id="IPR036188">
    <property type="entry name" value="FAD/NAD-bd_sf"/>
</dbReference>
<dbReference type="SUPFAM" id="SSF51905">
    <property type="entry name" value="FAD/NAD(P)-binding domain"/>
    <property type="match status" value="2"/>
</dbReference>
<accession>A0A6A6RD82</accession>
<reference evidence="5" key="1">
    <citation type="journal article" date="2020" name="Stud. Mycol.">
        <title>101 Dothideomycetes genomes: a test case for predicting lifestyles and emergence of pathogens.</title>
        <authorList>
            <person name="Haridas S."/>
            <person name="Albert R."/>
            <person name="Binder M."/>
            <person name="Bloem J."/>
            <person name="Labutti K."/>
            <person name="Salamov A."/>
            <person name="Andreopoulos B."/>
            <person name="Baker S."/>
            <person name="Barry K."/>
            <person name="Bills G."/>
            <person name="Bluhm B."/>
            <person name="Cannon C."/>
            <person name="Castanera R."/>
            <person name="Culley D."/>
            <person name="Daum C."/>
            <person name="Ezra D."/>
            <person name="Gonzalez J."/>
            <person name="Henrissat B."/>
            <person name="Kuo A."/>
            <person name="Liang C."/>
            <person name="Lipzen A."/>
            <person name="Lutzoni F."/>
            <person name="Magnuson J."/>
            <person name="Mondo S."/>
            <person name="Nolan M."/>
            <person name="Ohm R."/>
            <person name="Pangilinan J."/>
            <person name="Park H.-J."/>
            <person name="Ramirez L."/>
            <person name="Alfaro M."/>
            <person name="Sun H."/>
            <person name="Tritt A."/>
            <person name="Yoshinaga Y."/>
            <person name="Zwiers L.-H."/>
            <person name="Turgeon B."/>
            <person name="Goodwin S."/>
            <person name="Spatafora J."/>
            <person name="Crous P."/>
            <person name="Grigoriev I."/>
        </authorList>
    </citation>
    <scope>NUCLEOTIDE SEQUENCE</scope>
    <source>
        <strain evidence="5">CBS 269.34</strain>
    </source>
</reference>
<protein>
    <submittedName>
        <fullName evidence="5">Putative flavin-binding monooxygenase</fullName>
    </submittedName>
</protein>
<dbReference type="InterPro" id="IPR051209">
    <property type="entry name" value="FAD-bind_Monooxygenase_sf"/>
</dbReference>
<evidence type="ECO:0000313" key="5">
    <source>
        <dbReference type="EMBL" id="KAF2501700.1"/>
    </source>
</evidence>
<dbReference type="GO" id="GO:0050660">
    <property type="term" value="F:flavin adenine dinucleotide binding"/>
    <property type="evidence" value="ECO:0007669"/>
    <property type="project" value="InterPro"/>
</dbReference>
<evidence type="ECO:0000256" key="2">
    <source>
        <dbReference type="ARBA" id="ARBA00022630"/>
    </source>
</evidence>
<name>A0A6A6RD82_9PEZI</name>
<gene>
    <name evidence="5" type="ORF">BU16DRAFT_450060</name>
</gene>
<dbReference type="Gene3D" id="3.50.50.60">
    <property type="entry name" value="FAD/NAD(P)-binding domain"/>
    <property type="match status" value="2"/>
</dbReference>
<keyword evidence="3" id="KW-0274">FAD</keyword>